<proteinExistence type="predicted"/>
<name>A0A6H3NSC2_9LEPT</name>
<evidence type="ECO:0000313" key="2">
    <source>
        <dbReference type="Proteomes" id="UP000297649"/>
    </source>
</evidence>
<keyword evidence="2" id="KW-1185">Reference proteome</keyword>
<gene>
    <name evidence="1" type="ORF">EHR08_11560</name>
</gene>
<dbReference type="RefSeq" id="WP_135781435.1">
    <property type="nucleotide sequence ID" value="NZ_RQHU01000014.1"/>
</dbReference>
<dbReference type="Proteomes" id="UP000297649">
    <property type="component" value="Unassembled WGS sequence"/>
</dbReference>
<comment type="caution">
    <text evidence="1">The sequence shown here is derived from an EMBL/GenBank/DDBJ whole genome shotgun (WGS) entry which is preliminary data.</text>
</comment>
<evidence type="ECO:0000313" key="1">
    <source>
        <dbReference type="EMBL" id="TGN13486.1"/>
    </source>
</evidence>
<sequence>MLTKDRYDQIQPEKKKPKKRLRKVVKAKAQWTKSIEASSSSFELLFFPPAVTSPFHTVVLGYLKDPSFRLENRTIYTIGSEFKSSNTQLMRYLQSLDEKLILNKGYESFKNYLKNYAEKIVTIVFRNSGLLPFNLAALPEGGIIIEYRTPTKKRRIAIELNNDSNHAVVISSHEKEFEFVGDFTAEEIFEFSQLDLLKYLD</sequence>
<protein>
    <submittedName>
        <fullName evidence="1">Uncharacterized protein</fullName>
    </submittedName>
</protein>
<organism evidence="1 2">
    <name type="scientific">Leptospira bandrabouensis</name>
    <dbReference type="NCBI Taxonomy" id="2484903"/>
    <lineage>
        <taxon>Bacteria</taxon>
        <taxon>Pseudomonadati</taxon>
        <taxon>Spirochaetota</taxon>
        <taxon>Spirochaetia</taxon>
        <taxon>Leptospirales</taxon>
        <taxon>Leptospiraceae</taxon>
        <taxon>Leptospira</taxon>
    </lineage>
</organism>
<reference evidence="1" key="1">
    <citation type="journal article" date="2019" name="PLoS Negl. Trop. Dis.">
        <title>Revisiting the worldwide diversity of Leptospira species in the environment.</title>
        <authorList>
            <person name="Vincent A.T."/>
            <person name="Schiettekatte O."/>
            <person name="Bourhy P."/>
            <person name="Veyrier F.J."/>
            <person name="Picardeau M."/>
        </authorList>
    </citation>
    <scope>NUCLEOTIDE SEQUENCE [LARGE SCALE GENOMIC DNA]</scope>
    <source>
        <strain evidence="1">201601109</strain>
    </source>
</reference>
<accession>A0A6H3NSC2</accession>
<dbReference type="AlphaFoldDB" id="A0A6H3NSC2"/>
<dbReference type="EMBL" id="RQHU01000014">
    <property type="protein sequence ID" value="TGN13486.1"/>
    <property type="molecule type" value="Genomic_DNA"/>
</dbReference>